<organism evidence="1 2">
    <name type="scientific">Nakamurella endophytica</name>
    <dbReference type="NCBI Taxonomy" id="1748367"/>
    <lineage>
        <taxon>Bacteria</taxon>
        <taxon>Bacillati</taxon>
        <taxon>Actinomycetota</taxon>
        <taxon>Actinomycetes</taxon>
        <taxon>Nakamurellales</taxon>
        <taxon>Nakamurellaceae</taxon>
        <taxon>Nakamurella</taxon>
    </lineage>
</organism>
<dbReference type="AlphaFoldDB" id="A0A917TDD7"/>
<reference evidence="1" key="2">
    <citation type="submission" date="2020-09" db="EMBL/GenBank/DDBJ databases">
        <authorList>
            <person name="Sun Q."/>
            <person name="Zhou Y."/>
        </authorList>
    </citation>
    <scope>NUCLEOTIDE SEQUENCE</scope>
    <source>
        <strain evidence="1">CGMCC 4.7308</strain>
    </source>
</reference>
<evidence type="ECO:0000313" key="2">
    <source>
        <dbReference type="Proteomes" id="UP000655208"/>
    </source>
</evidence>
<keyword evidence="2" id="KW-1185">Reference proteome</keyword>
<name>A0A917TDD7_9ACTN</name>
<dbReference type="EMBL" id="BMNA01000021">
    <property type="protein sequence ID" value="GGM18791.1"/>
    <property type="molecule type" value="Genomic_DNA"/>
</dbReference>
<reference evidence="1" key="1">
    <citation type="journal article" date="2014" name="Int. J. Syst. Evol. Microbiol.">
        <title>Complete genome sequence of Corynebacterium casei LMG S-19264T (=DSM 44701T), isolated from a smear-ripened cheese.</title>
        <authorList>
            <consortium name="US DOE Joint Genome Institute (JGI-PGF)"/>
            <person name="Walter F."/>
            <person name="Albersmeier A."/>
            <person name="Kalinowski J."/>
            <person name="Ruckert C."/>
        </authorList>
    </citation>
    <scope>NUCLEOTIDE SEQUENCE</scope>
    <source>
        <strain evidence="1">CGMCC 4.7308</strain>
    </source>
</reference>
<sequence length="103" mass="11069">MPPRPSVERVVPSADDRTLTLHFVGSPKEANHDCGYDYTAAALVSTRTVVLVVHADPGIWPDGPDINCGMSGRIRSAVVRLPEPLGTRALLDLTTGQPIQRTP</sequence>
<protein>
    <submittedName>
        <fullName evidence="1">Uncharacterized protein</fullName>
    </submittedName>
</protein>
<accession>A0A917TDD7</accession>
<gene>
    <name evidence="1" type="ORF">GCM10011594_43590</name>
</gene>
<proteinExistence type="predicted"/>
<dbReference type="Proteomes" id="UP000655208">
    <property type="component" value="Unassembled WGS sequence"/>
</dbReference>
<comment type="caution">
    <text evidence="1">The sequence shown here is derived from an EMBL/GenBank/DDBJ whole genome shotgun (WGS) entry which is preliminary data.</text>
</comment>
<evidence type="ECO:0000313" key="1">
    <source>
        <dbReference type="EMBL" id="GGM18791.1"/>
    </source>
</evidence>